<comment type="caution">
    <text evidence="4">The sequence shown here is derived from an EMBL/GenBank/DDBJ whole genome shotgun (WGS) entry which is preliminary data.</text>
</comment>
<dbReference type="Pfam" id="PF00248">
    <property type="entry name" value="Aldo_ket_red"/>
    <property type="match status" value="2"/>
</dbReference>
<feature type="region of interest" description="Disordered" evidence="2">
    <location>
        <begin position="1"/>
        <end position="21"/>
    </location>
</feature>
<evidence type="ECO:0000256" key="2">
    <source>
        <dbReference type="SAM" id="MobiDB-lite"/>
    </source>
</evidence>
<dbReference type="Proteomes" id="UP001523369">
    <property type="component" value="Unassembled WGS sequence"/>
</dbReference>
<sequence length="258" mass="27602">MPHLSGGRIGFGAMQLDTSPGQRDSSVAVLRRAVELGVPLIDTAYLYGGGGNEELIAEALHPYPDDVLVTTKVGVSGKGDDWRLDGRPDSLRRQVDGCLRRLRVERIELLQLHRVDPDVPLADQVGTLVELAAEGKAAELGLSEVTVDELAEARAITAITSVQNRYNLADRTHEPVLHACERLGILFLPWRPLAHDGGAVETIAAELGATPAQVALAWLLAHSPVMLPIPGTSKLAHLEQNHAAATVSLTSDQLARLA</sequence>
<dbReference type="InterPro" id="IPR036812">
    <property type="entry name" value="NAD(P)_OxRdtase_dom_sf"/>
</dbReference>
<feature type="domain" description="NADP-dependent oxidoreductase" evidence="3">
    <location>
        <begin position="8"/>
        <end position="195"/>
    </location>
</feature>
<dbReference type="RefSeq" id="WP_253237334.1">
    <property type="nucleotide sequence ID" value="NZ_JAMYJR010000010.1"/>
</dbReference>
<evidence type="ECO:0000256" key="1">
    <source>
        <dbReference type="ARBA" id="ARBA00023002"/>
    </source>
</evidence>
<keyword evidence="5" id="KW-1185">Reference proteome</keyword>
<proteinExistence type="predicted"/>
<protein>
    <submittedName>
        <fullName evidence="4">Aldo/keto reductase</fullName>
    </submittedName>
</protein>
<accession>A0ABT1DM91</accession>
<dbReference type="InterPro" id="IPR020471">
    <property type="entry name" value="AKR"/>
</dbReference>
<name>A0ABT1DM91_9ACTN</name>
<dbReference type="InterPro" id="IPR023210">
    <property type="entry name" value="NADP_OxRdtase_dom"/>
</dbReference>
<evidence type="ECO:0000313" key="5">
    <source>
        <dbReference type="Proteomes" id="UP001523369"/>
    </source>
</evidence>
<evidence type="ECO:0000313" key="4">
    <source>
        <dbReference type="EMBL" id="MCO8271206.1"/>
    </source>
</evidence>
<organism evidence="4 5">
    <name type="scientific">Paractinoplanes aksuensis</name>
    <dbReference type="NCBI Taxonomy" id="2939490"/>
    <lineage>
        <taxon>Bacteria</taxon>
        <taxon>Bacillati</taxon>
        <taxon>Actinomycetota</taxon>
        <taxon>Actinomycetes</taxon>
        <taxon>Micromonosporales</taxon>
        <taxon>Micromonosporaceae</taxon>
        <taxon>Paractinoplanes</taxon>
    </lineage>
</organism>
<gene>
    <name evidence="4" type="ORF">M1L60_11440</name>
</gene>
<dbReference type="PANTHER" id="PTHR43625:SF40">
    <property type="entry name" value="ALDO-KETO REDUCTASE YAKC [NADP(+)]"/>
    <property type="match status" value="1"/>
</dbReference>
<keyword evidence="1" id="KW-0560">Oxidoreductase</keyword>
<reference evidence="4 5" key="1">
    <citation type="submission" date="2022-06" db="EMBL/GenBank/DDBJ databases">
        <title>New Species of the Genus Actinoplanes, ActinopZanes ferrugineus.</title>
        <authorList>
            <person name="Ding P."/>
        </authorList>
    </citation>
    <scope>NUCLEOTIDE SEQUENCE [LARGE SCALE GENOMIC DNA]</scope>
    <source>
        <strain evidence="4 5">TRM88003</strain>
    </source>
</reference>
<dbReference type="EMBL" id="JAMYJR010000010">
    <property type="protein sequence ID" value="MCO8271206.1"/>
    <property type="molecule type" value="Genomic_DNA"/>
</dbReference>
<evidence type="ECO:0000259" key="3">
    <source>
        <dbReference type="Pfam" id="PF00248"/>
    </source>
</evidence>
<dbReference type="PRINTS" id="PR00069">
    <property type="entry name" value="ALDKETRDTASE"/>
</dbReference>
<dbReference type="InterPro" id="IPR050791">
    <property type="entry name" value="Aldo-Keto_reductase"/>
</dbReference>
<dbReference type="CDD" id="cd19088">
    <property type="entry name" value="AKR_AKR13B1"/>
    <property type="match status" value="1"/>
</dbReference>
<dbReference type="SUPFAM" id="SSF51430">
    <property type="entry name" value="NAD(P)-linked oxidoreductase"/>
    <property type="match status" value="1"/>
</dbReference>
<dbReference type="Gene3D" id="3.20.20.100">
    <property type="entry name" value="NADP-dependent oxidoreductase domain"/>
    <property type="match status" value="1"/>
</dbReference>
<feature type="domain" description="NADP-dependent oxidoreductase" evidence="3">
    <location>
        <begin position="199"/>
        <end position="257"/>
    </location>
</feature>
<dbReference type="PANTHER" id="PTHR43625">
    <property type="entry name" value="AFLATOXIN B1 ALDEHYDE REDUCTASE"/>
    <property type="match status" value="1"/>
</dbReference>